<comment type="caution">
    <text evidence="6">The sequence shown here is derived from an EMBL/GenBank/DDBJ whole genome shotgun (WGS) entry which is preliminary data.</text>
</comment>
<keyword evidence="2" id="KW-0201">Cytochrome c-type biogenesis</keyword>
<keyword evidence="4" id="KW-0676">Redox-active center</keyword>
<evidence type="ECO:0000313" key="7">
    <source>
        <dbReference type="Proteomes" id="UP000265431"/>
    </source>
</evidence>
<dbReference type="Pfam" id="PF08534">
    <property type="entry name" value="Redoxin"/>
    <property type="match status" value="1"/>
</dbReference>
<dbReference type="PANTHER" id="PTHR42852">
    <property type="entry name" value="THIOL:DISULFIDE INTERCHANGE PROTEIN DSBE"/>
    <property type="match status" value="1"/>
</dbReference>
<evidence type="ECO:0000313" key="6">
    <source>
        <dbReference type="EMBL" id="RIJ24487.1"/>
    </source>
</evidence>
<evidence type="ECO:0000256" key="1">
    <source>
        <dbReference type="ARBA" id="ARBA00004196"/>
    </source>
</evidence>
<dbReference type="InterPro" id="IPR013766">
    <property type="entry name" value="Thioredoxin_domain"/>
</dbReference>
<proteinExistence type="predicted"/>
<keyword evidence="7" id="KW-1185">Reference proteome</keyword>
<dbReference type="InterPro" id="IPR050553">
    <property type="entry name" value="Thioredoxin_ResA/DsbE_sf"/>
</dbReference>
<evidence type="ECO:0000259" key="5">
    <source>
        <dbReference type="PROSITE" id="PS51352"/>
    </source>
</evidence>
<organism evidence="6 7">
    <name type="scientific">Henriciella barbarensis</name>
    <dbReference type="NCBI Taxonomy" id="86342"/>
    <lineage>
        <taxon>Bacteria</taxon>
        <taxon>Pseudomonadati</taxon>
        <taxon>Pseudomonadota</taxon>
        <taxon>Alphaproteobacteria</taxon>
        <taxon>Hyphomonadales</taxon>
        <taxon>Hyphomonadaceae</taxon>
        <taxon>Henriciella</taxon>
    </lineage>
</organism>
<name>A0A399R3Q1_9PROT</name>
<dbReference type="GO" id="GO:0015036">
    <property type="term" value="F:disulfide oxidoreductase activity"/>
    <property type="evidence" value="ECO:0007669"/>
    <property type="project" value="UniProtKB-ARBA"/>
</dbReference>
<dbReference type="GO" id="GO:0030313">
    <property type="term" value="C:cell envelope"/>
    <property type="evidence" value="ECO:0007669"/>
    <property type="project" value="UniProtKB-SubCell"/>
</dbReference>
<dbReference type="PROSITE" id="PS00194">
    <property type="entry name" value="THIOREDOXIN_1"/>
    <property type="match status" value="1"/>
</dbReference>
<dbReference type="Gene3D" id="3.40.30.10">
    <property type="entry name" value="Glutaredoxin"/>
    <property type="match status" value="1"/>
</dbReference>
<evidence type="ECO:0000256" key="2">
    <source>
        <dbReference type="ARBA" id="ARBA00022748"/>
    </source>
</evidence>
<protein>
    <submittedName>
        <fullName evidence="6">Thiol:disulfide interchange protein</fullName>
    </submittedName>
</protein>
<keyword evidence="3" id="KW-1015">Disulfide bond</keyword>
<dbReference type="AlphaFoldDB" id="A0A399R3Q1"/>
<sequence length="173" mass="18350">MKRWLLAIPVALLLGLGVLGAYQLMQPDDESFVAKADRSAPDRAFPLLDAPDQQISFASPPGDGPVMVNLFASWCAPCRAEHDDITALAESFPGQVYGLAYKDAPEATRAFLEELGNPFEQIGVDPSGQGGLDFGLTGVPETFVISADGQIILHVRGPLDAERSQQVAEALGG</sequence>
<evidence type="ECO:0000256" key="4">
    <source>
        <dbReference type="ARBA" id="ARBA00023284"/>
    </source>
</evidence>
<accession>A0A399R3Q1</accession>
<evidence type="ECO:0000256" key="3">
    <source>
        <dbReference type="ARBA" id="ARBA00023157"/>
    </source>
</evidence>
<dbReference type="RefSeq" id="WP_119379676.1">
    <property type="nucleotide sequence ID" value="NZ_QWGB01000005.1"/>
</dbReference>
<dbReference type="InterPro" id="IPR036249">
    <property type="entry name" value="Thioredoxin-like_sf"/>
</dbReference>
<reference evidence="6 7" key="1">
    <citation type="submission" date="2018-08" db="EMBL/GenBank/DDBJ databases">
        <title>Henriciella mobilis sp. nov., isolated from seawater.</title>
        <authorList>
            <person name="Cheng H."/>
            <person name="Wu Y.-H."/>
            <person name="Xu X.-W."/>
            <person name="Guo L.-L."/>
        </authorList>
    </citation>
    <scope>NUCLEOTIDE SEQUENCE [LARGE SCALE GENOMIC DNA]</scope>
    <source>
        <strain evidence="6 7">CCUG66934</strain>
    </source>
</reference>
<dbReference type="GO" id="GO:0017004">
    <property type="term" value="P:cytochrome complex assembly"/>
    <property type="evidence" value="ECO:0007669"/>
    <property type="project" value="UniProtKB-KW"/>
</dbReference>
<dbReference type="SUPFAM" id="SSF52833">
    <property type="entry name" value="Thioredoxin-like"/>
    <property type="match status" value="1"/>
</dbReference>
<dbReference type="EMBL" id="QWGB01000005">
    <property type="protein sequence ID" value="RIJ24487.1"/>
    <property type="molecule type" value="Genomic_DNA"/>
</dbReference>
<dbReference type="InterPro" id="IPR017937">
    <property type="entry name" value="Thioredoxin_CS"/>
</dbReference>
<feature type="domain" description="Thioredoxin" evidence="5">
    <location>
        <begin position="34"/>
        <end position="173"/>
    </location>
</feature>
<dbReference type="PROSITE" id="PS51352">
    <property type="entry name" value="THIOREDOXIN_2"/>
    <property type="match status" value="1"/>
</dbReference>
<dbReference type="PANTHER" id="PTHR42852:SF6">
    <property type="entry name" value="THIOL:DISULFIDE INTERCHANGE PROTEIN DSBE"/>
    <property type="match status" value="1"/>
</dbReference>
<dbReference type="Proteomes" id="UP000265431">
    <property type="component" value="Unassembled WGS sequence"/>
</dbReference>
<dbReference type="InterPro" id="IPR013740">
    <property type="entry name" value="Redoxin"/>
</dbReference>
<gene>
    <name evidence="6" type="ORF">D1224_09710</name>
</gene>
<dbReference type="OrthoDB" id="9799347at2"/>
<comment type="subcellular location">
    <subcellularLocation>
        <location evidence="1">Cell envelope</location>
    </subcellularLocation>
</comment>